<comment type="catalytic activity">
    <reaction evidence="9">
        <text>a (2E,4Z)-dienoyl-CoA + NADPH + H(+) = a 4,5-saturated-(3E)-enoyl-CoA + NADP(+)</text>
        <dbReference type="Rhea" id="RHEA:61892"/>
        <dbReference type="ChEBI" id="CHEBI:15378"/>
        <dbReference type="ChEBI" id="CHEBI:57783"/>
        <dbReference type="ChEBI" id="CHEBI:58349"/>
        <dbReference type="ChEBI" id="CHEBI:85099"/>
        <dbReference type="ChEBI" id="CHEBI:85493"/>
        <dbReference type="EC" id="1.3.1.124"/>
    </reaction>
</comment>
<dbReference type="InterPro" id="IPR002347">
    <property type="entry name" value="SDR_fam"/>
</dbReference>
<dbReference type="EC" id="1.3.1.124" evidence="5"/>
<sequence>MAEPKREAELLPEDVDTDDCLTSYTYIYSPDLLKDRVAFITGGGSGIGLRIAEIFMRHGCDTVIASRNLDKLNEAAKKLSAVSGRRCLPLCIDVRQPDSIMVALEGRLLMLFSPFLCRELATRQKWPTALFSWPAGHLLTQLEPSWSPMAGRG</sequence>
<dbReference type="GeneTree" id="ENSGT00940000159641"/>
<reference evidence="11" key="2">
    <citation type="submission" date="2025-09" db="UniProtKB">
        <authorList>
            <consortium name="Ensembl"/>
        </authorList>
    </citation>
    <scope>IDENTIFICATION</scope>
</reference>
<evidence type="ECO:0000256" key="8">
    <source>
        <dbReference type="ARBA" id="ARBA00048009"/>
    </source>
</evidence>
<dbReference type="GO" id="GO:0005777">
    <property type="term" value="C:peroxisome"/>
    <property type="evidence" value="ECO:0007669"/>
    <property type="project" value="TreeGrafter"/>
</dbReference>
<evidence type="ECO:0000256" key="7">
    <source>
        <dbReference type="ARBA" id="ARBA00030890"/>
    </source>
</evidence>
<dbReference type="PANTHER" id="PTHR43296">
    <property type="entry name" value="PEROXISOMAL 2,4-DIENOYL-COA REDUCTASE"/>
    <property type="match status" value="1"/>
</dbReference>
<dbReference type="SUPFAM" id="SSF51735">
    <property type="entry name" value="NAD(P)-binding Rossmann-fold domains"/>
    <property type="match status" value="1"/>
</dbReference>
<keyword evidence="2" id="KW-0560">Oxidoreductase</keyword>
<dbReference type="InterPro" id="IPR045017">
    <property type="entry name" value="DECR2-like"/>
</dbReference>
<evidence type="ECO:0000256" key="9">
    <source>
        <dbReference type="ARBA" id="ARBA00048340"/>
    </source>
</evidence>
<comment type="similarity">
    <text evidence="3">Belongs to the short-chain dehydrogenases/reductases (SDR) family. 2,4-dienoyl-CoA reductase subfamily.</text>
</comment>
<evidence type="ECO:0000256" key="10">
    <source>
        <dbReference type="ARBA" id="ARBA00048631"/>
    </source>
</evidence>
<dbReference type="InterPro" id="IPR036291">
    <property type="entry name" value="NAD(P)-bd_dom_sf"/>
</dbReference>
<evidence type="ECO:0000256" key="1">
    <source>
        <dbReference type="ARBA" id="ARBA00022857"/>
    </source>
</evidence>
<comment type="catalytic activity">
    <reaction evidence="10">
        <text>(2E,4Z,7Z,10Z,13Z,16Z,19Z)-docosaheptaenoyl-CoA + NADPH + H(+) = (3E,7Z,10Z,13Z,16Z,19Z)-docosahexaenoyl-CoA + NADP(+)</text>
        <dbReference type="Rhea" id="RHEA:44920"/>
        <dbReference type="ChEBI" id="CHEBI:15378"/>
        <dbReference type="ChEBI" id="CHEBI:57783"/>
        <dbReference type="ChEBI" id="CHEBI:58349"/>
        <dbReference type="ChEBI" id="CHEBI:77559"/>
        <dbReference type="ChEBI" id="CHEBI:84791"/>
    </reaction>
</comment>
<comment type="subunit">
    <text evidence="4">Monomer, dimer and oligomer.</text>
</comment>
<name>A0A3Q0T2U7_AMPCI</name>
<evidence type="ECO:0000313" key="12">
    <source>
        <dbReference type="Proteomes" id="UP000261340"/>
    </source>
</evidence>
<evidence type="ECO:0000313" key="11">
    <source>
        <dbReference type="Ensembl" id="ENSACIP00000029188.1"/>
    </source>
</evidence>
<dbReference type="Proteomes" id="UP000261340">
    <property type="component" value="Unplaced"/>
</dbReference>
<dbReference type="Pfam" id="PF00106">
    <property type="entry name" value="adh_short"/>
    <property type="match status" value="1"/>
</dbReference>
<protein>
    <recommendedName>
        <fullName evidence="6">Peroxisomal 2,4-dienoyl-CoA reductase [(3E)-enoyl-CoA-producing]</fullName>
        <ecNumber evidence="5">1.3.1.124</ecNumber>
    </recommendedName>
    <alternativeName>
        <fullName evidence="7">2,4-dienoyl-CoA reductase 2</fullName>
    </alternativeName>
</protein>
<evidence type="ECO:0000256" key="4">
    <source>
        <dbReference type="ARBA" id="ARBA00025939"/>
    </source>
</evidence>
<dbReference type="AlphaFoldDB" id="A0A3Q0T2U7"/>
<accession>A0A3Q0T2U7</accession>
<dbReference type="GO" id="GO:0009062">
    <property type="term" value="P:fatty acid catabolic process"/>
    <property type="evidence" value="ECO:0007669"/>
    <property type="project" value="InterPro"/>
</dbReference>
<keyword evidence="12" id="KW-1185">Reference proteome</keyword>
<organism evidence="11 12">
    <name type="scientific">Amphilophus citrinellus</name>
    <name type="common">Midas cichlid</name>
    <name type="synonym">Cichlasoma citrinellum</name>
    <dbReference type="NCBI Taxonomy" id="61819"/>
    <lineage>
        <taxon>Eukaryota</taxon>
        <taxon>Metazoa</taxon>
        <taxon>Chordata</taxon>
        <taxon>Craniata</taxon>
        <taxon>Vertebrata</taxon>
        <taxon>Euteleostomi</taxon>
        <taxon>Actinopterygii</taxon>
        <taxon>Neopterygii</taxon>
        <taxon>Teleostei</taxon>
        <taxon>Neoteleostei</taxon>
        <taxon>Acanthomorphata</taxon>
        <taxon>Ovalentaria</taxon>
        <taxon>Cichlomorphae</taxon>
        <taxon>Cichliformes</taxon>
        <taxon>Cichlidae</taxon>
        <taxon>New World cichlids</taxon>
        <taxon>Cichlasomatinae</taxon>
        <taxon>Heroini</taxon>
        <taxon>Amphilophus</taxon>
    </lineage>
</organism>
<dbReference type="Gene3D" id="3.40.50.720">
    <property type="entry name" value="NAD(P)-binding Rossmann-like Domain"/>
    <property type="match status" value="1"/>
</dbReference>
<evidence type="ECO:0000256" key="2">
    <source>
        <dbReference type="ARBA" id="ARBA00023002"/>
    </source>
</evidence>
<proteinExistence type="inferred from homology"/>
<reference evidence="11" key="1">
    <citation type="submission" date="2025-08" db="UniProtKB">
        <authorList>
            <consortium name="Ensembl"/>
        </authorList>
    </citation>
    <scope>IDENTIFICATION</scope>
</reference>
<dbReference type="Ensembl" id="ENSACIT00000029962.1">
    <property type="protein sequence ID" value="ENSACIP00000029188.1"/>
    <property type="gene ID" value="ENSACIG00000022568.1"/>
</dbReference>
<dbReference type="PANTHER" id="PTHR43296:SF2">
    <property type="entry name" value="PEROXISOMAL 2,4-DIENOYL-COA REDUCTASE [(3E)-ENOYL-COA-PRODUCING]"/>
    <property type="match status" value="1"/>
</dbReference>
<evidence type="ECO:0000256" key="6">
    <source>
        <dbReference type="ARBA" id="ARBA00026221"/>
    </source>
</evidence>
<dbReference type="GO" id="GO:0008670">
    <property type="term" value="F:2,4-dienoyl-CoA reductase (NADPH) activity"/>
    <property type="evidence" value="ECO:0007669"/>
    <property type="project" value="InterPro"/>
</dbReference>
<evidence type="ECO:0000256" key="3">
    <source>
        <dbReference type="ARBA" id="ARBA00025787"/>
    </source>
</evidence>
<evidence type="ECO:0000256" key="5">
    <source>
        <dbReference type="ARBA" id="ARBA00026117"/>
    </source>
</evidence>
<comment type="catalytic activity">
    <reaction evidence="8">
        <text>a (2E,4E)-dienoyl-CoA + NADPH + H(+) = a 4,5-saturated-(3E)-enoyl-CoA + NADP(+)</text>
        <dbReference type="Rhea" id="RHEA:45912"/>
        <dbReference type="ChEBI" id="CHEBI:15378"/>
        <dbReference type="ChEBI" id="CHEBI:57783"/>
        <dbReference type="ChEBI" id="CHEBI:58349"/>
        <dbReference type="ChEBI" id="CHEBI:85101"/>
        <dbReference type="ChEBI" id="CHEBI:85493"/>
        <dbReference type="EC" id="1.3.1.124"/>
    </reaction>
</comment>
<keyword evidence="1" id="KW-0521">NADP</keyword>